<keyword evidence="1" id="KW-0812">Transmembrane</keyword>
<keyword evidence="3" id="KW-1185">Reference proteome</keyword>
<protein>
    <submittedName>
        <fullName evidence="2">Uncharacterized protein</fullName>
    </submittedName>
</protein>
<sequence>MTARVRRFVAAHDVVGSAGRLALGTAFAAFVLLGLTGLAPRGSSMLSTMSALAVVLGVVAAMSGLISLLARHERDDAMGEMVGEIEEFLRSQPPANHR</sequence>
<evidence type="ECO:0000313" key="2">
    <source>
        <dbReference type="EMBL" id="PFG39851.1"/>
    </source>
</evidence>
<proteinExistence type="predicted"/>
<feature type="transmembrane region" description="Helical" evidence="1">
    <location>
        <begin position="21"/>
        <end position="39"/>
    </location>
</feature>
<keyword evidence="1" id="KW-0472">Membrane</keyword>
<reference evidence="2 3" key="1">
    <citation type="submission" date="2017-10" db="EMBL/GenBank/DDBJ databases">
        <title>Sequencing the genomes of 1000 actinobacteria strains.</title>
        <authorList>
            <person name="Klenk H.-P."/>
        </authorList>
    </citation>
    <scope>NUCLEOTIDE SEQUENCE [LARGE SCALE GENOMIC DNA]</scope>
    <source>
        <strain evidence="2 3">DSM 21838</strain>
    </source>
</reference>
<keyword evidence="1" id="KW-1133">Transmembrane helix</keyword>
<dbReference type="Proteomes" id="UP000222106">
    <property type="component" value="Unassembled WGS sequence"/>
</dbReference>
<feature type="transmembrane region" description="Helical" evidence="1">
    <location>
        <begin position="51"/>
        <end position="70"/>
    </location>
</feature>
<gene>
    <name evidence="2" type="ORF">ATJ97_2369</name>
</gene>
<comment type="caution">
    <text evidence="2">The sequence shown here is derived from an EMBL/GenBank/DDBJ whole genome shotgun (WGS) entry which is preliminary data.</text>
</comment>
<organism evidence="2 3">
    <name type="scientific">Georgenia soli</name>
    <dbReference type="NCBI Taxonomy" id="638953"/>
    <lineage>
        <taxon>Bacteria</taxon>
        <taxon>Bacillati</taxon>
        <taxon>Actinomycetota</taxon>
        <taxon>Actinomycetes</taxon>
        <taxon>Micrococcales</taxon>
        <taxon>Bogoriellaceae</taxon>
        <taxon>Georgenia</taxon>
    </lineage>
</organism>
<dbReference type="AlphaFoldDB" id="A0A2A9EMV4"/>
<dbReference type="EMBL" id="PDJI01000004">
    <property type="protein sequence ID" value="PFG39851.1"/>
    <property type="molecule type" value="Genomic_DNA"/>
</dbReference>
<dbReference type="RefSeq" id="WP_143427003.1">
    <property type="nucleotide sequence ID" value="NZ_PDJI01000004.1"/>
</dbReference>
<evidence type="ECO:0000256" key="1">
    <source>
        <dbReference type="SAM" id="Phobius"/>
    </source>
</evidence>
<evidence type="ECO:0000313" key="3">
    <source>
        <dbReference type="Proteomes" id="UP000222106"/>
    </source>
</evidence>
<name>A0A2A9EMV4_9MICO</name>
<accession>A0A2A9EMV4</accession>